<dbReference type="InterPro" id="IPR027417">
    <property type="entry name" value="P-loop_NTPase"/>
</dbReference>
<feature type="coiled-coil region" evidence="1">
    <location>
        <begin position="339"/>
        <end position="449"/>
    </location>
</feature>
<keyword evidence="1" id="KW-0175">Coiled coil</keyword>
<comment type="caution">
    <text evidence="2">The sequence shown here is derived from an EMBL/GenBank/DDBJ whole genome shotgun (WGS) entry which is preliminary data.</text>
</comment>
<evidence type="ECO:0000313" key="3">
    <source>
        <dbReference type="Proteomes" id="UP000289166"/>
    </source>
</evidence>
<feature type="coiled-coil region" evidence="1">
    <location>
        <begin position="827"/>
        <end position="906"/>
    </location>
</feature>
<proteinExistence type="predicted"/>
<evidence type="ECO:0000256" key="1">
    <source>
        <dbReference type="SAM" id="Coils"/>
    </source>
</evidence>
<keyword evidence="3" id="KW-1185">Reference proteome</keyword>
<gene>
    <name evidence="2" type="ORF">EFD62_02425</name>
</gene>
<protein>
    <submittedName>
        <fullName evidence="2">Chromosome partitioning protein ParA</fullName>
    </submittedName>
</protein>
<dbReference type="Proteomes" id="UP000289166">
    <property type="component" value="Unassembled WGS sequence"/>
</dbReference>
<sequence>MPKINRFRIVNFRYDDDKKYIANEIFEFDGKNALLNLENGGGKSVILQLALQVVLPNTSMGSRNFSDYFKPGASPTHIMVEWKLDGIMGEYLLTGICVSKNADGLRFFTYTHKYTLPHDLDINGLEAINGEKQVIGFSEYQSYLKKLSSEMRLNINVYSRDRQREYRDKLYTFNLFKEEYEAIKVINQSEGGIDKFFENARKSRNVIEKLIIPNIPQQEGDVSGILAETFKKHLENLKNIPTYQHNIKMYEAFCEKASKLLSELYNYGVTVDEINSISRDILTLSNLITIASDRLYTESGNLKHNDNEFAARIEELSYKRESLDYKNVLIELESIGVKHEEVSKEIMSLEDKIKKCKEKINFMESAVIYEEVIKARNEILLYKAQLDTLSKEKNDIDREYQNYIYYAKVLLEEEIKKIEKNLDDLKNERDALSKEKVELEIKVKEKNIERDSVRDLISSIRTRLKDKKERLDQITSYFAKDLTLLAAPSEGLLNLTKDKDELINKIESLEKEIKEISNLMEDLSIKENRIKESTAALRQKKDNLDEKIGAFEKDYSKINKEISMYEISEDVYSKEAYEALNALKIKMDNSLSDVLGRYHELLKRKYLFDGSEYYIPDMELKKVCEYLKDQGIRCIPGSLWLRNQREDLREALLHQNPLLCHSIIIDKQELETRDGSLFDGMPELVESYPVTFIVDSEEGIMAPKDSPELSKGIDRLGSMEMYVVYSKNNALALDSELFKAYLKGMDQNISGLKAEYEGMKKDVEKITGLMERCREFVKSYPEGWLKETKSHSDAILENIKKNDDTLNDIKEKRELFDKKSRENRVVIEQTNELIKEKEKDIENLTLYMELKDEVAKLNKDLRAKEQMLTQIDDEIRIFKEKIDSILKNIENVKNSLNANSRLYEDKRRIYSEIAAKLSIQKPEMQITGTLEEILSTARGLEVKIADRDGEHIRKFIEKSRKTEENGLSKIRSKGFDESDFEGMTTFFTEEEIEEERKIHTSLKSEVNELEGIERKYFGNIEKLKGKEEIQRKEIQKKYNLQPFEFESIEGIDKISFNEQIDAYRKKKQKNAKKLEEVEIRRGKLVEYQERLEEYINYNNISIEASSRENMDSLVYKGESISLWDILKYPVEEISIIANEIKNYYREATNNLKTMQSDIRESYNELYGEATWTENMTIKLILDKIMKSDMYNYKYVKGLFEDILDSVENMKKAAEFQLNESLKDKEEIVERCYSKAEAIYEELKSVDTFSKIKINDTTKKTIVIEMPSLHPEEGKALMARYIEESISEIEKMKAEGKYDVARIDSEIAKIMSPVRLLDAVTSLNEYSIKVFKPESTVGASRYIPWEVVISWSGGEKLAGFFAMFISIISYLRYKKTGWQGSSKVIWIDNPFGQANASYLLSYIFELAKATNTQLICLTGHMQVDIYMQFDVVYSLLHRMLTGMNMSVIQSNLIKSNAGLESAAYKVKHEQMTLF</sequence>
<name>A0A4Q0I7F7_9FIRM</name>
<dbReference type="RefSeq" id="WP_069196260.1">
    <property type="nucleotide sequence ID" value="NZ_RLII01000002.1"/>
</dbReference>
<dbReference type="Gene3D" id="3.40.50.300">
    <property type="entry name" value="P-loop containing nucleotide triphosphate hydrolases"/>
    <property type="match status" value="1"/>
</dbReference>
<dbReference type="EMBL" id="RLII01000002">
    <property type="protein sequence ID" value="RXE60343.1"/>
    <property type="molecule type" value="Genomic_DNA"/>
</dbReference>
<dbReference type="OrthoDB" id="9815057at2"/>
<accession>A0A4Q0I7F7</accession>
<reference evidence="3" key="1">
    <citation type="submission" date="2018-11" db="EMBL/GenBank/DDBJ databases">
        <title>Genome sequencing of a novel mesophilic and cellulolytic organism within the genus Hungateiclostridium.</title>
        <authorList>
            <person name="Rettenmaier R."/>
            <person name="Liebl W."/>
            <person name="Zverlov V."/>
        </authorList>
    </citation>
    <scope>NUCLEOTIDE SEQUENCE [LARGE SCALE GENOMIC DNA]</scope>
    <source>
        <strain evidence="3">N2K1</strain>
    </source>
</reference>
<feature type="coiled-coil region" evidence="1">
    <location>
        <begin position="492"/>
        <end position="561"/>
    </location>
</feature>
<evidence type="ECO:0000313" key="2">
    <source>
        <dbReference type="EMBL" id="RXE60343.1"/>
    </source>
</evidence>
<feature type="coiled-coil region" evidence="1">
    <location>
        <begin position="1137"/>
        <end position="1164"/>
    </location>
</feature>
<organism evidence="2 3">
    <name type="scientific">Acetivibrio mesophilus</name>
    <dbReference type="NCBI Taxonomy" id="2487273"/>
    <lineage>
        <taxon>Bacteria</taxon>
        <taxon>Bacillati</taxon>
        <taxon>Bacillota</taxon>
        <taxon>Clostridia</taxon>
        <taxon>Eubacteriales</taxon>
        <taxon>Oscillospiraceae</taxon>
        <taxon>Acetivibrio</taxon>
    </lineage>
</organism>
<dbReference type="Gene3D" id="1.10.287.1490">
    <property type="match status" value="1"/>
</dbReference>